<feature type="region of interest" description="Disordered" evidence="6">
    <location>
        <begin position="1"/>
        <end position="26"/>
    </location>
</feature>
<evidence type="ECO:0000256" key="5">
    <source>
        <dbReference type="ARBA" id="ARBA00023136"/>
    </source>
</evidence>
<comment type="subcellular location">
    <subcellularLocation>
        <location evidence="1">Membrane</location>
        <topology evidence="1">Multi-pass membrane protein</topology>
    </subcellularLocation>
</comment>
<evidence type="ECO:0000256" key="4">
    <source>
        <dbReference type="ARBA" id="ARBA00022989"/>
    </source>
</evidence>
<evidence type="ECO:0000256" key="2">
    <source>
        <dbReference type="ARBA" id="ARBA00022448"/>
    </source>
</evidence>
<dbReference type="EMBL" id="JAACJN010000002">
    <property type="protein sequence ID" value="KAF5393375.1"/>
    <property type="molecule type" value="Genomic_DNA"/>
</dbReference>
<evidence type="ECO:0000313" key="8">
    <source>
        <dbReference type="EMBL" id="KAF5393375.1"/>
    </source>
</evidence>
<feature type="transmembrane region" description="Helical" evidence="7">
    <location>
        <begin position="240"/>
        <end position="267"/>
    </location>
</feature>
<organism evidence="8 9">
    <name type="scientific">Collybiopsis confluens</name>
    <dbReference type="NCBI Taxonomy" id="2823264"/>
    <lineage>
        <taxon>Eukaryota</taxon>
        <taxon>Fungi</taxon>
        <taxon>Dikarya</taxon>
        <taxon>Basidiomycota</taxon>
        <taxon>Agaricomycotina</taxon>
        <taxon>Agaricomycetes</taxon>
        <taxon>Agaricomycetidae</taxon>
        <taxon>Agaricales</taxon>
        <taxon>Marasmiineae</taxon>
        <taxon>Omphalotaceae</taxon>
        <taxon>Collybiopsis</taxon>
    </lineage>
</organism>
<protein>
    <recommendedName>
        <fullName evidence="10">MFS general substrate transporter</fullName>
    </recommendedName>
</protein>
<evidence type="ECO:0000313" key="9">
    <source>
        <dbReference type="Proteomes" id="UP000518752"/>
    </source>
</evidence>
<keyword evidence="3 7" id="KW-0812">Transmembrane</keyword>
<dbReference type="OrthoDB" id="3639251at2759"/>
<dbReference type="AlphaFoldDB" id="A0A8H5I231"/>
<dbReference type="PANTHER" id="PTHR43791:SF3">
    <property type="entry name" value="MAJOR FACILITATOR SUPERFAMILY (MFS) PROFILE DOMAIN-CONTAINING PROTEIN"/>
    <property type="match status" value="1"/>
</dbReference>
<dbReference type="PANTHER" id="PTHR43791">
    <property type="entry name" value="PERMEASE-RELATED"/>
    <property type="match status" value="1"/>
</dbReference>
<proteinExistence type="predicted"/>
<feature type="transmembrane region" description="Helical" evidence="7">
    <location>
        <begin position="479"/>
        <end position="502"/>
    </location>
</feature>
<sequence length="525" mass="57720">MASTTTATRSPSEPEDVARKVSLSSASTSNTEMDGLVFERRTMRRIDLRMLPLLGLLYSVALIDRTNLGVARIAGMGEDLELSIGTRYSLVSCVYFIPYILLELPSNALLRVCGSRNLLSFSVVAWGAVQLSMGFVPNWRILALCRVLLGAFEVGYSYSAPGYHLIPLGMLFPGTCIHHYNMVQTSRGTKAVYPSTLHRTSSITDNKPPDSLHFISFLSSLAVSARYWPTAWLSWQGRPISTAGLGFLQVIEGALTIVFGGIAWLFLPEFPDNNTFLNKEQTKFVLQRIEEDRGDALPDIVTIWKILRHLADWKIWVYGIMFMCTTIPAYAIGFFVTIILSGMGWDLTHALLLSAPPFVFAASFFASSIALSVFVFAWLSDHFRSRAPFLALQALMTLVGFTITGFVQQPGWRYFGLFIANAGSAGCVPGIIAYASNNVVSHSKRAVTTAVIGSFGGIGGIIATTVFRQQDFPRYIPGIITTISCQVLLLALLGVLTLNFWYQNKAKQDAGRPEMGGHIGLLYTL</sequence>
<evidence type="ECO:0000256" key="6">
    <source>
        <dbReference type="SAM" id="MobiDB-lite"/>
    </source>
</evidence>
<keyword evidence="5 7" id="KW-0472">Membrane</keyword>
<gene>
    <name evidence="8" type="ORF">D9757_000508</name>
</gene>
<evidence type="ECO:0008006" key="10">
    <source>
        <dbReference type="Google" id="ProtNLM"/>
    </source>
</evidence>
<accession>A0A8H5I231</accession>
<keyword evidence="4 7" id="KW-1133">Transmembrane helix</keyword>
<evidence type="ECO:0000256" key="3">
    <source>
        <dbReference type="ARBA" id="ARBA00022692"/>
    </source>
</evidence>
<dbReference type="FunFam" id="1.20.1250.20:FF:000013">
    <property type="entry name" value="MFS general substrate transporter"/>
    <property type="match status" value="1"/>
</dbReference>
<feature type="transmembrane region" description="Helical" evidence="7">
    <location>
        <begin position="315"/>
        <end position="340"/>
    </location>
</feature>
<evidence type="ECO:0000256" key="1">
    <source>
        <dbReference type="ARBA" id="ARBA00004141"/>
    </source>
</evidence>
<feature type="transmembrane region" description="Helical" evidence="7">
    <location>
        <begin position="447"/>
        <end position="467"/>
    </location>
</feature>
<feature type="transmembrane region" description="Helical" evidence="7">
    <location>
        <begin position="50"/>
        <end position="68"/>
    </location>
</feature>
<feature type="transmembrane region" description="Helical" evidence="7">
    <location>
        <begin position="387"/>
        <end position="408"/>
    </location>
</feature>
<reference evidence="8 9" key="1">
    <citation type="journal article" date="2020" name="ISME J.">
        <title>Uncovering the hidden diversity of litter-decomposition mechanisms in mushroom-forming fungi.</title>
        <authorList>
            <person name="Floudas D."/>
            <person name="Bentzer J."/>
            <person name="Ahren D."/>
            <person name="Johansson T."/>
            <person name="Persson P."/>
            <person name="Tunlid A."/>
        </authorList>
    </citation>
    <scope>NUCLEOTIDE SEQUENCE [LARGE SCALE GENOMIC DNA]</scope>
    <source>
        <strain evidence="8 9">CBS 406.79</strain>
    </source>
</reference>
<dbReference type="GO" id="GO:0022857">
    <property type="term" value="F:transmembrane transporter activity"/>
    <property type="evidence" value="ECO:0007669"/>
    <property type="project" value="InterPro"/>
</dbReference>
<feature type="transmembrane region" description="Helical" evidence="7">
    <location>
        <begin position="414"/>
        <end position="435"/>
    </location>
</feature>
<feature type="compositionally biased region" description="Polar residues" evidence="6">
    <location>
        <begin position="1"/>
        <end position="11"/>
    </location>
</feature>
<dbReference type="Gene3D" id="1.20.1250.20">
    <property type="entry name" value="MFS general substrate transporter like domains"/>
    <property type="match status" value="2"/>
</dbReference>
<dbReference type="InterPro" id="IPR036259">
    <property type="entry name" value="MFS_trans_sf"/>
</dbReference>
<dbReference type="SUPFAM" id="SSF103473">
    <property type="entry name" value="MFS general substrate transporter"/>
    <property type="match status" value="2"/>
</dbReference>
<name>A0A8H5I231_9AGAR</name>
<keyword evidence="2" id="KW-0813">Transport</keyword>
<keyword evidence="9" id="KW-1185">Reference proteome</keyword>
<dbReference type="GO" id="GO:0016020">
    <property type="term" value="C:membrane"/>
    <property type="evidence" value="ECO:0007669"/>
    <property type="project" value="UniProtKB-SubCell"/>
</dbReference>
<evidence type="ECO:0000256" key="7">
    <source>
        <dbReference type="SAM" id="Phobius"/>
    </source>
</evidence>
<feature type="transmembrane region" description="Helical" evidence="7">
    <location>
        <begin position="360"/>
        <end position="380"/>
    </location>
</feature>
<dbReference type="Pfam" id="PF07690">
    <property type="entry name" value="MFS_1"/>
    <property type="match status" value="2"/>
</dbReference>
<feature type="transmembrane region" description="Helical" evidence="7">
    <location>
        <begin position="162"/>
        <end position="180"/>
    </location>
</feature>
<dbReference type="InterPro" id="IPR011701">
    <property type="entry name" value="MFS"/>
</dbReference>
<dbReference type="Proteomes" id="UP000518752">
    <property type="component" value="Unassembled WGS sequence"/>
</dbReference>
<feature type="transmembrane region" description="Helical" evidence="7">
    <location>
        <begin position="88"/>
        <end position="106"/>
    </location>
</feature>
<feature type="transmembrane region" description="Helical" evidence="7">
    <location>
        <begin position="118"/>
        <end position="142"/>
    </location>
</feature>
<comment type="caution">
    <text evidence="8">The sequence shown here is derived from an EMBL/GenBank/DDBJ whole genome shotgun (WGS) entry which is preliminary data.</text>
</comment>